<sequence>MVNKCPPPRPHTPAQTLVPNPLLRLPLPLDAAAGASRCRRSTPCRRDPSPCSSRQPPLVRPRHHPPPPPHFRLAAANRLSFRCRAAAIASAGSVIAFSHDSRRWRAEREQLAAARLSELAVCGGMMAVAAGKRQRRSGITAASASRRQRQAAWPAQRQAATTASGVGDYGLCGGVGRGWGLWFGRGGGETGVGKT</sequence>
<feature type="compositionally biased region" description="Low complexity" evidence="1">
    <location>
        <begin position="140"/>
        <end position="155"/>
    </location>
</feature>
<dbReference type="EMBL" id="JBBNAF010000009">
    <property type="protein sequence ID" value="KAK9113863.1"/>
    <property type="molecule type" value="Genomic_DNA"/>
</dbReference>
<accession>A0AAP0IEB2</accession>
<protein>
    <submittedName>
        <fullName evidence="2">Uncharacterized protein</fullName>
    </submittedName>
</protein>
<evidence type="ECO:0000313" key="2">
    <source>
        <dbReference type="EMBL" id="KAK9113863.1"/>
    </source>
</evidence>
<evidence type="ECO:0000256" key="1">
    <source>
        <dbReference type="SAM" id="MobiDB-lite"/>
    </source>
</evidence>
<gene>
    <name evidence="2" type="ORF">Syun_020660</name>
</gene>
<dbReference type="Proteomes" id="UP001420932">
    <property type="component" value="Unassembled WGS sequence"/>
</dbReference>
<keyword evidence="3" id="KW-1185">Reference proteome</keyword>
<evidence type="ECO:0000313" key="3">
    <source>
        <dbReference type="Proteomes" id="UP001420932"/>
    </source>
</evidence>
<name>A0AAP0IEB2_9MAGN</name>
<organism evidence="2 3">
    <name type="scientific">Stephania yunnanensis</name>
    <dbReference type="NCBI Taxonomy" id="152371"/>
    <lineage>
        <taxon>Eukaryota</taxon>
        <taxon>Viridiplantae</taxon>
        <taxon>Streptophyta</taxon>
        <taxon>Embryophyta</taxon>
        <taxon>Tracheophyta</taxon>
        <taxon>Spermatophyta</taxon>
        <taxon>Magnoliopsida</taxon>
        <taxon>Ranunculales</taxon>
        <taxon>Menispermaceae</taxon>
        <taxon>Menispermoideae</taxon>
        <taxon>Cissampelideae</taxon>
        <taxon>Stephania</taxon>
    </lineage>
</organism>
<feature type="region of interest" description="Disordered" evidence="1">
    <location>
        <begin position="1"/>
        <end position="20"/>
    </location>
</feature>
<dbReference type="AlphaFoldDB" id="A0AAP0IEB2"/>
<reference evidence="2 3" key="1">
    <citation type="submission" date="2024-01" db="EMBL/GenBank/DDBJ databases">
        <title>Genome assemblies of Stephania.</title>
        <authorList>
            <person name="Yang L."/>
        </authorList>
    </citation>
    <scope>NUCLEOTIDE SEQUENCE [LARGE SCALE GENOMIC DNA]</scope>
    <source>
        <strain evidence="2">YNDBR</strain>
        <tissue evidence="2">Leaf</tissue>
    </source>
</reference>
<comment type="caution">
    <text evidence="2">The sequence shown here is derived from an EMBL/GenBank/DDBJ whole genome shotgun (WGS) entry which is preliminary data.</text>
</comment>
<feature type="region of interest" description="Disordered" evidence="1">
    <location>
        <begin position="34"/>
        <end position="69"/>
    </location>
</feature>
<feature type="compositionally biased region" description="Pro residues" evidence="1">
    <location>
        <begin position="1"/>
        <end position="11"/>
    </location>
</feature>
<feature type="region of interest" description="Disordered" evidence="1">
    <location>
        <begin position="135"/>
        <end position="155"/>
    </location>
</feature>
<proteinExistence type="predicted"/>